<dbReference type="InterPro" id="IPR001841">
    <property type="entry name" value="Znf_RING"/>
</dbReference>
<feature type="compositionally biased region" description="Polar residues" evidence="6">
    <location>
        <begin position="342"/>
        <end position="360"/>
    </location>
</feature>
<organism evidence="8 9">
    <name type="scientific">Marasmiellus scandens</name>
    <dbReference type="NCBI Taxonomy" id="2682957"/>
    <lineage>
        <taxon>Eukaryota</taxon>
        <taxon>Fungi</taxon>
        <taxon>Dikarya</taxon>
        <taxon>Basidiomycota</taxon>
        <taxon>Agaricomycotina</taxon>
        <taxon>Agaricomycetes</taxon>
        <taxon>Agaricomycetidae</taxon>
        <taxon>Agaricales</taxon>
        <taxon>Marasmiineae</taxon>
        <taxon>Omphalotaceae</taxon>
        <taxon>Marasmiellus</taxon>
    </lineage>
</organism>
<evidence type="ECO:0000256" key="3">
    <source>
        <dbReference type="ARBA" id="ARBA00022833"/>
    </source>
</evidence>
<evidence type="ECO:0000256" key="5">
    <source>
        <dbReference type="SAM" id="Coils"/>
    </source>
</evidence>
<name>A0ABR1JMS6_9AGAR</name>
<evidence type="ECO:0000256" key="2">
    <source>
        <dbReference type="ARBA" id="ARBA00022771"/>
    </source>
</evidence>
<feature type="compositionally biased region" description="Basic and acidic residues" evidence="6">
    <location>
        <begin position="487"/>
        <end position="499"/>
    </location>
</feature>
<keyword evidence="9" id="KW-1185">Reference proteome</keyword>
<dbReference type="PROSITE" id="PS00518">
    <property type="entry name" value="ZF_RING_1"/>
    <property type="match status" value="1"/>
</dbReference>
<dbReference type="EMBL" id="JBANRG010000012">
    <property type="protein sequence ID" value="KAK7461975.1"/>
    <property type="molecule type" value="Genomic_DNA"/>
</dbReference>
<feature type="region of interest" description="Disordered" evidence="6">
    <location>
        <begin position="454"/>
        <end position="499"/>
    </location>
</feature>
<dbReference type="InterPro" id="IPR013083">
    <property type="entry name" value="Znf_RING/FYVE/PHD"/>
</dbReference>
<evidence type="ECO:0000259" key="7">
    <source>
        <dbReference type="PROSITE" id="PS50089"/>
    </source>
</evidence>
<dbReference type="PROSITE" id="PS50089">
    <property type="entry name" value="ZF_RING_2"/>
    <property type="match status" value="1"/>
</dbReference>
<feature type="compositionally biased region" description="Polar residues" evidence="6">
    <location>
        <begin position="286"/>
        <end position="308"/>
    </location>
</feature>
<feature type="compositionally biased region" description="Low complexity" evidence="6">
    <location>
        <begin position="364"/>
        <end position="395"/>
    </location>
</feature>
<evidence type="ECO:0000256" key="6">
    <source>
        <dbReference type="SAM" id="MobiDB-lite"/>
    </source>
</evidence>
<feature type="compositionally biased region" description="Basic and acidic residues" evidence="6">
    <location>
        <begin position="740"/>
        <end position="758"/>
    </location>
</feature>
<proteinExistence type="predicted"/>
<feature type="compositionally biased region" description="Low complexity" evidence="6">
    <location>
        <begin position="679"/>
        <end position="689"/>
    </location>
</feature>
<dbReference type="SMART" id="SM00184">
    <property type="entry name" value="RING"/>
    <property type="match status" value="1"/>
</dbReference>
<keyword evidence="2 4" id="KW-0863">Zinc-finger</keyword>
<feature type="compositionally biased region" description="Pro residues" evidence="6">
    <location>
        <begin position="214"/>
        <end position="228"/>
    </location>
</feature>
<dbReference type="Gene3D" id="3.30.40.10">
    <property type="entry name" value="Zinc/RING finger domain, C3HC4 (zinc finger)"/>
    <property type="match status" value="1"/>
</dbReference>
<feature type="compositionally biased region" description="Basic and acidic residues" evidence="6">
    <location>
        <begin position="230"/>
        <end position="266"/>
    </location>
</feature>
<keyword evidence="3" id="KW-0862">Zinc</keyword>
<comment type="caution">
    <text evidence="8">The sequence shown here is derived from an EMBL/GenBank/DDBJ whole genome shotgun (WGS) entry which is preliminary data.</text>
</comment>
<dbReference type="Proteomes" id="UP001498398">
    <property type="component" value="Unassembled WGS sequence"/>
</dbReference>
<protein>
    <recommendedName>
        <fullName evidence="7">RING-type domain-containing protein</fullName>
    </recommendedName>
</protein>
<evidence type="ECO:0000313" key="9">
    <source>
        <dbReference type="Proteomes" id="UP001498398"/>
    </source>
</evidence>
<dbReference type="InterPro" id="IPR017907">
    <property type="entry name" value="Znf_RING_CS"/>
</dbReference>
<feature type="region of interest" description="Disordered" evidence="6">
    <location>
        <begin position="664"/>
        <end position="778"/>
    </location>
</feature>
<reference evidence="8 9" key="1">
    <citation type="submission" date="2024-01" db="EMBL/GenBank/DDBJ databases">
        <title>A draft genome for the cacao thread blight pathogen Marasmiellus scandens.</title>
        <authorList>
            <person name="Baruah I.K."/>
            <person name="Leung J."/>
            <person name="Bukari Y."/>
            <person name="Amoako-Attah I."/>
            <person name="Meinhardt L.W."/>
            <person name="Bailey B.A."/>
            <person name="Cohen S.P."/>
        </authorList>
    </citation>
    <scope>NUCLEOTIDE SEQUENCE [LARGE SCALE GENOMIC DNA]</scope>
    <source>
        <strain evidence="8 9">GH-19</strain>
    </source>
</reference>
<evidence type="ECO:0000256" key="4">
    <source>
        <dbReference type="PROSITE-ProRule" id="PRU00175"/>
    </source>
</evidence>
<evidence type="ECO:0000256" key="1">
    <source>
        <dbReference type="ARBA" id="ARBA00022723"/>
    </source>
</evidence>
<feature type="region of interest" description="Disordered" evidence="6">
    <location>
        <begin position="210"/>
        <end position="325"/>
    </location>
</feature>
<accession>A0ABR1JMS6</accession>
<keyword evidence="1" id="KW-0479">Metal-binding</keyword>
<feature type="domain" description="RING-type" evidence="7">
    <location>
        <begin position="10"/>
        <end position="55"/>
    </location>
</feature>
<sequence length="845" mass="93438">MLVVHAASCCDVCLEQYWEENEDSSVKTPYAIACGHVFCKTCLESTDPALCPLCRRRYRHDHIKKLHVEAPDVTDEDIENGFLQKVLLTWDDEGGIGEVNVQIDEWLSTKTSSFGVALRRIKMLQDQFAELRNSCADMRRKHDDDRYKINVLRAKLKHRDDTMVHENHLNMVHQENLNEYVEVLKKKVQEQQEEISTLRTQLETMPRMPEYTPASPPPFSYPYPPQQYPPRRDSLPPDVRPEEGAPMDYSRDKGKGREVAPVEPRYDAYLPNTLASNPLPAPPVPSTYTNTEASDTSSTWDQVPSSAVQPARIDVSTFDPSSSAAGPSGYYHYSNAAGPSSIPTTNGHVSDQYQTSYSQPTPTPYSATQYYQSSQTPQTNGAGSSSAVPGYVSSSNPSHSLSIAMQEAQQQRSSPPRRVRVVSGAPDEQRVAPDVPYVRQGDVYRDPLAPIIEEVSSDATGSSRKKISDERRRRKKKRDTQPEVSDQEARESWTRKASERETMLGVTGLGLLDEDDTPVASNARAAAVKDGYEQAYKEALNYASSARTTAASVPANGSLGTNNVGATISGTGKIQQIHPRRQVPSAAMHPQMTQARQKAAPLPPSFNRQTGRHDDTTSILSGLSTRTWGSLLSTRSAGSDLFNHLTMFSGAHDANGIQPWEVSVNDPHAFLPPRTAQENNSSQNSNSSSHPHARRSSTATGGPTMPPMESRRPSTSSTARPPTMVHSATMPDISTLQLSHSEDRRRDRDRDRDSDRERRRSSRRSSTRTSSQAQVQDQYPVQSHPIAAAVEVPSLPDGNALGLNLHANPEPTPTPRIVAPIPITPHDMFLRSFSNDAVDSGRRQY</sequence>
<feature type="region of interest" description="Disordered" evidence="6">
    <location>
        <begin position="342"/>
        <end position="438"/>
    </location>
</feature>
<dbReference type="SUPFAM" id="SSF57850">
    <property type="entry name" value="RING/U-box"/>
    <property type="match status" value="1"/>
</dbReference>
<feature type="compositionally biased region" description="Low complexity" evidence="6">
    <location>
        <begin position="713"/>
        <end position="723"/>
    </location>
</feature>
<keyword evidence="5" id="KW-0175">Coiled coil</keyword>
<evidence type="ECO:0000313" key="8">
    <source>
        <dbReference type="EMBL" id="KAK7461975.1"/>
    </source>
</evidence>
<feature type="coiled-coil region" evidence="5">
    <location>
        <begin position="174"/>
        <end position="201"/>
    </location>
</feature>
<gene>
    <name evidence="8" type="ORF">VKT23_008407</name>
</gene>
<dbReference type="Pfam" id="PF14634">
    <property type="entry name" value="zf-RING_5"/>
    <property type="match status" value="1"/>
</dbReference>